<dbReference type="AlphaFoldDB" id="A0A6G1U3G9"/>
<dbReference type="GO" id="GO:0009244">
    <property type="term" value="P:lipopolysaccharide core region biosynthetic process"/>
    <property type="evidence" value="ECO:0007669"/>
    <property type="project" value="TreeGrafter"/>
</dbReference>
<gene>
    <name evidence="3" type="ORF">F7D73_11540</name>
</gene>
<dbReference type="Gene3D" id="3.40.50.2000">
    <property type="entry name" value="Glycogen Phosphorylase B"/>
    <property type="match status" value="2"/>
</dbReference>
<evidence type="ECO:0000313" key="3">
    <source>
        <dbReference type="EMBL" id="MQN81570.1"/>
    </source>
</evidence>
<sequence>MKTEHILVIRFSAMGDVAMTVPVIYSLARQYPHVRITVLSRPFARSFFEDLAPNVGFMEADIKGEYKGVTGLNALYRRLIAKQFTAIADLHSVLRSSYLRMRFNLANFKVAHIDKHRSGKRKLVASSGKKLQQLPSSFQNYADVFAQLGYPVKMEFTSIFGEGKGNLASLPQEVFRAGDSVISLENKHITEPWIGIAPFAAHEGKIYPVQLMEKVIQQLIHNHPHCHIFLFGGGKNETPVMDKWAEDYKQVVNASSHLGGLQQELILMSHLHVMLSMDSANMHLASLVNTPVVSVWGATHPYAGFMGWHQSPDNAVQLDLPCRPCSIYGNKPCMRGDFACMKNISPELIIEKIENVFKQKS</sequence>
<evidence type="ECO:0000313" key="4">
    <source>
        <dbReference type="Proteomes" id="UP000480425"/>
    </source>
</evidence>
<comment type="caution">
    <text evidence="3">The sequence shown here is derived from an EMBL/GenBank/DDBJ whole genome shotgun (WGS) entry which is preliminary data.</text>
</comment>
<dbReference type="RefSeq" id="WP_153124868.1">
    <property type="nucleotide sequence ID" value="NZ_CP152352.1"/>
</dbReference>
<dbReference type="Pfam" id="PF01075">
    <property type="entry name" value="Glyco_transf_9"/>
    <property type="match status" value="1"/>
</dbReference>
<protein>
    <submittedName>
        <fullName evidence="3">Glycosyltransferase family 9 protein</fullName>
    </submittedName>
</protein>
<dbReference type="Proteomes" id="UP000480425">
    <property type="component" value="Unassembled WGS sequence"/>
</dbReference>
<accession>A0A6G1U3G9</accession>
<proteinExistence type="predicted"/>
<dbReference type="GO" id="GO:0005829">
    <property type="term" value="C:cytosol"/>
    <property type="evidence" value="ECO:0007669"/>
    <property type="project" value="TreeGrafter"/>
</dbReference>
<dbReference type="OrthoDB" id="9768048at2"/>
<dbReference type="EMBL" id="VZCB01000082">
    <property type="protein sequence ID" value="MQN81570.1"/>
    <property type="molecule type" value="Genomic_DNA"/>
</dbReference>
<evidence type="ECO:0000256" key="2">
    <source>
        <dbReference type="ARBA" id="ARBA00022679"/>
    </source>
</evidence>
<reference evidence="3 4" key="1">
    <citation type="submission" date="2019-09" db="EMBL/GenBank/DDBJ databases">
        <title>Distinct polysaccharide growth profiles of human intestinal Prevotella copri isolates.</title>
        <authorList>
            <person name="Fehlner-Peach H."/>
            <person name="Magnabosco C."/>
            <person name="Raghavan V."/>
            <person name="Scher J.U."/>
            <person name="Tett A."/>
            <person name="Cox L.M."/>
            <person name="Gottsegen C."/>
            <person name="Watters A."/>
            <person name="Wiltshire- Gordon J.D."/>
            <person name="Segata N."/>
            <person name="Bonneau R."/>
            <person name="Littman D.R."/>
        </authorList>
    </citation>
    <scope>NUCLEOTIDE SEQUENCE [LARGE SCALE GENOMIC DNA]</scope>
    <source>
        <strain evidence="4">iA622</strain>
    </source>
</reference>
<dbReference type="PANTHER" id="PTHR30160">
    <property type="entry name" value="TETRAACYLDISACCHARIDE 4'-KINASE-RELATED"/>
    <property type="match status" value="1"/>
</dbReference>
<evidence type="ECO:0000256" key="1">
    <source>
        <dbReference type="ARBA" id="ARBA00022676"/>
    </source>
</evidence>
<dbReference type="SUPFAM" id="SSF53756">
    <property type="entry name" value="UDP-Glycosyltransferase/glycogen phosphorylase"/>
    <property type="match status" value="1"/>
</dbReference>
<dbReference type="InterPro" id="IPR051199">
    <property type="entry name" value="LPS_LOS_Heptosyltrfase"/>
</dbReference>
<dbReference type="CDD" id="cd03789">
    <property type="entry name" value="GT9_LPS_heptosyltransferase"/>
    <property type="match status" value="1"/>
</dbReference>
<dbReference type="PANTHER" id="PTHR30160:SF22">
    <property type="entry name" value="LIPOPOLYSACCHARIDE CORE BIOSYNTHESIS PROTEIN"/>
    <property type="match status" value="1"/>
</dbReference>
<keyword evidence="2 3" id="KW-0808">Transferase</keyword>
<keyword evidence="1" id="KW-0328">Glycosyltransferase</keyword>
<organism evidence="3 4">
    <name type="scientific">Segatella copri</name>
    <dbReference type="NCBI Taxonomy" id="165179"/>
    <lineage>
        <taxon>Bacteria</taxon>
        <taxon>Pseudomonadati</taxon>
        <taxon>Bacteroidota</taxon>
        <taxon>Bacteroidia</taxon>
        <taxon>Bacteroidales</taxon>
        <taxon>Prevotellaceae</taxon>
        <taxon>Segatella</taxon>
    </lineage>
</organism>
<dbReference type="GO" id="GO:0008713">
    <property type="term" value="F:ADP-heptose-lipopolysaccharide heptosyltransferase activity"/>
    <property type="evidence" value="ECO:0007669"/>
    <property type="project" value="TreeGrafter"/>
</dbReference>
<name>A0A6G1U3G9_9BACT</name>
<dbReference type="InterPro" id="IPR002201">
    <property type="entry name" value="Glyco_trans_9"/>
</dbReference>